<sequence precursor="true">MINRRAVAAFVAAGIALGMAAPAHAQTTDEAFTAAVTKLGIPFAPNTDLPAVGKQVCELLTSSLAANSVNPVPAVRGVVTQLSSRGLDRAQAGSLLKLSVQAYCPQQARFVGR</sequence>
<dbReference type="PATRIC" id="fig|1807.14.peg.4507"/>
<feature type="chain" id="PRO_5005283389" description="DUF732 domain-containing protein" evidence="1">
    <location>
        <begin position="26"/>
        <end position="113"/>
    </location>
</feature>
<dbReference type="AlphaFoldDB" id="A0A0J6VHK4"/>
<keyword evidence="1" id="KW-0732">Signal</keyword>
<evidence type="ECO:0000313" key="4">
    <source>
        <dbReference type="Proteomes" id="UP000036313"/>
    </source>
</evidence>
<evidence type="ECO:0000259" key="2">
    <source>
        <dbReference type="Pfam" id="PF05305"/>
    </source>
</evidence>
<dbReference type="RefSeq" id="WP_048424708.1">
    <property type="nucleotide sequence ID" value="NZ_JYNU01000057.1"/>
</dbReference>
<accession>A0A0J6VHK4</accession>
<evidence type="ECO:0000256" key="1">
    <source>
        <dbReference type="SAM" id="SignalP"/>
    </source>
</evidence>
<proteinExistence type="predicted"/>
<feature type="domain" description="DUF732" evidence="2">
    <location>
        <begin position="29"/>
        <end position="106"/>
    </location>
</feature>
<dbReference type="InterPro" id="IPR007969">
    <property type="entry name" value="DUF732"/>
</dbReference>
<feature type="signal peptide" evidence="1">
    <location>
        <begin position="1"/>
        <end position="25"/>
    </location>
</feature>
<organism evidence="3 4">
    <name type="scientific">Mycolicibacterium obuense</name>
    <dbReference type="NCBI Taxonomy" id="1807"/>
    <lineage>
        <taxon>Bacteria</taxon>
        <taxon>Bacillati</taxon>
        <taxon>Actinomycetota</taxon>
        <taxon>Actinomycetes</taxon>
        <taxon>Mycobacteriales</taxon>
        <taxon>Mycobacteriaceae</taxon>
        <taxon>Mycolicibacterium</taxon>
    </lineage>
</organism>
<evidence type="ECO:0000313" key="3">
    <source>
        <dbReference type="EMBL" id="KMO69052.1"/>
    </source>
</evidence>
<dbReference type="Proteomes" id="UP000036313">
    <property type="component" value="Unassembled WGS sequence"/>
</dbReference>
<gene>
    <name evidence="3" type="ORF">MOBUDSM44075_04473</name>
</gene>
<dbReference type="EMBL" id="JYNU01000057">
    <property type="protein sequence ID" value="KMO69052.1"/>
    <property type="molecule type" value="Genomic_DNA"/>
</dbReference>
<protein>
    <recommendedName>
        <fullName evidence="2">DUF732 domain-containing protein</fullName>
    </recommendedName>
</protein>
<comment type="caution">
    <text evidence="3">The sequence shown here is derived from an EMBL/GenBank/DDBJ whole genome shotgun (WGS) entry which is preliminary data.</text>
</comment>
<reference evidence="3 4" key="1">
    <citation type="journal article" date="2015" name="Genome Biol. Evol.">
        <title>Characterization of Three Mycobacterium spp. with Potential Use in Bioremediation by Genome Sequencing and Comparative Genomics.</title>
        <authorList>
            <person name="Das S."/>
            <person name="Pettersson B.M."/>
            <person name="Behra P.R."/>
            <person name="Ramesh M."/>
            <person name="Dasgupta S."/>
            <person name="Bhattacharya A."/>
            <person name="Kirsebom L.A."/>
        </authorList>
    </citation>
    <scope>NUCLEOTIDE SEQUENCE [LARGE SCALE GENOMIC DNA]</scope>
    <source>
        <strain evidence="3 4">DSM 44075</strain>
    </source>
</reference>
<dbReference type="Pfam" id="PF05305">
    <property type="entry name" value="DUF732"/>
    <property type="match status" value="1"/>
</dbReference>
<name>A0A0J6VHK4_9MYCO</name>